<feature type="transmembrane region" description="Helical" evidence="6">
    <location>
        <begin position="344"/>
        <end position="365"/>
    </location>
</feature>
<evidence type="ECO:0000256" key="2">
    <source>
        <dbReference type="ARBA" id="ARBA00010199"/>
    </source>
</evidence>
<feature type="transmembrane region" description="Helical" evidence="6">
    <location>
        <begin position="377"/>
        <end position="401"/>
    </location>
</feature>
<evidence type="ECO:0000256" key="6">
    <source>
        <dbReference type="RuleBase" id="RU004914"/>
    </source>
</evidence>
<feature type="region of interest" description="Disordered" evidence="7">
    <location>
        <begin position="467"/>
        <end position="492"/>
    </location>
</feature>
<feature type="transmembrane region" description="Helical" evidence="6">
    <location>
        <begin position="119"/>
        <end position="137"/>
    </location>
</feature>
<comment type="caution">
    <text evidence="8">The sequence shown here is derived from an EMBL/GenBank/DDBJ whole genome shotgun (WGS) entry which is preliminary data.</text>
</comment>
<comment type="caution">
    <text evidence="6">Lacks conserved residue(s) required for the propagation of feature annotation.</text>
</comment>
<dbReference type="CDD" id="cd13132">
    <property type="entry name" value="MATE_eukaryotic"/>
    <property type="match status" value="1"/>
</dbReference>
<evidence type="ECO:0000256" key="4">
    <source>
        <dbReference type="ARBA" id="ARBA00022989"/>
    </source>
</evidence>
<feature type="region of interest" description="Disordered" evidence="7">
    <location>
        <begin position="567"/>
        <end position="614"/>
    </location>
</feature>
<dbReference type="GO" id="GO:0016020">
    <property type="term" value="C:membrane"/>
    <property type="evidence" value="ECO:0007669"/>
    <property type="project" value="UniProtKB-SubCell"/>
</dbReference>
<gene>
    <name evidence="8" type="ORF">G2W53_012305</name>
</gene>
<feature type="transmembrane region" description="Helical" evidence="6">
    <location>
        <begin position="436"/>
        <end position="456"/>
    </location>
</feature>
<feature type="transmembrane region" description="Helical" evidence="6">
    <location>
        <begin position="185"/>
        <end position="209"/>
    </location>
</feature>
<evidence type="ECO:0000313" key="9">
    <source>
        <dbReference type="Proteomes" id="UP000634136"/>
    </source>
</evidence>
<feature type="transmembrane region" description="Helical" evidence="6">
    <location>
        <begin position="408"/>
        <end position="430"/>
    </location>
</feature>
<evidence type="ECO:0000256" key="3">
    <source>
        <dbReference type="ARBA" id="ARBA00022692"/>
    </source>
</evidence>
<evidence type="ECO:0000313" key="8">
    <source>
        <dbReference type="EMBL" id="KAF7829972.1"/>
    </source>
</evidence>
<dbReference type="InterPro" id="IPR002528">
    <property type="entry name" value="MATE_fam"/>
</dbReference>
<evidence type="ECO:0000256" key="7">
    <source>
        <dbReference type="SAM" id="MobiDB-lite"/>
    </source>
</evidence>
<dbReference type="AlphaFoldDB" id="A0A834WPM9"/>
<sequence>MESEEDRNVVNVRLSESLLAAEERERFWRKVWIESKQLWKIVGPSIFSRVAMYTMNVVTQAFAGHLGDVDLAAISIANNVIVGFNFGLLLGMASALETLCGQAFGANKYDMLGIYMQRCWIVQFLCCFLLLPFYILATPILKLLGQSDDVAEQCGVVSLWLIPLHFSFAFQFPLLRFLQCQGKAWVMAWVSVVGLVVNVLSCYVLVYVWDLGLVGAAISLDISWWLLVLAGYGYMVCGGCPLTWTGYSMQAFSGLWDFFKLSAASGIMLCLENWYYRILILMTGHWKDATIVVDALSICMTISGWEMMIPLAFFAGAGVANELGGGNGKGAKFATQVSVGESTVIGALFCLIIILFCDQFAYIFTSTSDVVQVVHQMAYLLALTILFNSVQPVLSGVAVGLGWQARVAYINIGCYYIIGLPLGILMGWVFNLGVKGMWGGMILGGTAIQTAILVIITARCDWDKEHPTVGTDRGNRFAPTQPGGTGINSPASPSRNGLYLSWRLRKSLDNNPRPWKPSRVIGEEVPESEGSSGDDVVKGEKALEGDGGTARAVKSVHERVYAGTRKKVGTMADGEDGDDSGFRWRGGEGVSGGAEDGDANGRRVAFGGESGCDY</sequence>
<dbReference type="GO" id="GO:0015297">
    <property type="term" value="F:antiporter activity"/>
    <property type="evidence" value="ECO:0007669"/>
    <property type="project" value="InterPro"/>
</dbReference>
<name>A0A834WPM9_9FABA</name>
<dbReference type="Pfam" id="PF01554">
    <property type="entry name" value="MatE"/>
    <property type="match status" value="2"/>
</dbReference>
<feature type="transmembrane region" description="Helical" evidence="6">
    <location>
        <begin position="157"/>
        <end position="178"/>
    </location>
</feature>
<dbReference type="GO" id="GO:0042910">
    <property type="term" value="F:xenobiotic transmembrane transporter activity"/>
    <property type="evidence" value="ECO:0007669"/>
    <property type="project" value="InterPro"/>
</dbReference>
<proteinExistence type="inferred from homology"/>
<dbReference type="NCBIfam" id="TIGR00797">
    <property type="entry name" value="matE"/>
    <property type="match status" value="1"/>
</dbReference>
<dbReference type="InterPro" id="IPR045069">
    <property type="entry name" value="MATE_euk"/>
</dbReference>
<dbReference type="EMBL" id="JAAIUW010000005">
    <property type="protein sequence ID" value="KAF7829972.1"/>
    <property type="molecule type" value="Genomic_DNA"/>
</dbReference>
<feature type="compositionally biased region" description="Basic and acidic residues" evidence="7">
    <location>
        <begin position="535"/>
        <end position="544"/>
    </location>
</feature>
<reference evidence="8" key="1">
    <citation type="submission" date="2020-09" db="EMBL/GenBank/DDBJ databases">
        <title>Genome-Enabled Discovery of Anthraquinone Biosynthesis in Senna tora.</title>
        <authorList>
            <person name="Kang S.-H."/>
            <person name="Pandey R.P."/>
            <person name="Lee C.-M."/>
            <person name="Sim J.-S."/>
            <person name="Jeong J.-T."/>
            <person name="Choi B.-S."/>
            <person name="Jung M."/>
            <person name="Ginzburg D."/>
            <person name="Zhao K."/>
            <person name="Won S.Y."/>
            <person name="Oh T.-J."/>
            <person name="Yu Y."/>
            <person name="Kim N.-H."/>
            <person name="Lee O.R."/>
            <person name="Lee T.-H."/>
            <person name="Bashyal P."/>
            <person name="Kim T.-S."/>
            <person name="Lee W.-H."/>
            <person name="Kawkins C."/>
            <person name="Kim C.-K."/>
            <person name="Kim J.S."/>
            <person name="Ahn B.O."/>
            <person name="Rhee S.Y."/>
            <person name="Sohng J.K."/>
        </authorList>
    </citation>
    <scope>NUCLEOTIDE SEQUENCE</scope>
    <source>
        <tissue evidence="8">Leaf</tissue>
    </source>
</reference>
<evidence type="ECO:0000256" key="5">
    <source>
        <dbReference type="ARBA" id="ARBA00023136"/>
    </source>
</evidence>
<dbReference type="Proteomes" id="UP000634136">
    <property type="component" value="Unassembled WGS sequence"/>
</dbReference>
<feature type="transmembrane region" description="Helical" evidence="6">
    <location>
        <begin position="224"/>
        <end position="246"/>
    </location>
</feature>
<accession>A0A834WPM9</accession>
<feature type="region of interest" description="Disordered" evidence="7">
    <location>
        <begin position="512"/>
        <end position="551"/>
    </location>
</feature>
<dbReference type="PANTHER" id="PTHR11206">
    <property type="entry name" value="MULTIDRUG RESISTANCE PROTEIN"/>
    <property type="match status" value="1"/>
</dbReference>
<dbReference type="OrthoDB" id="2126698at2759"/>
<protein>
    <recommendedName>
        <fullName evidence="6">Protein DETOXIFICATION</fullName>
    </recommendedName>
    <alternativeName>
        <fullName evidence="6">Multidrug and toxic compound extrusion protein</fullName>
    </alternativeName>
</protein>
<comment type="similarity">
    <text evidence="2 6">Belongs to the multi antimicrobial extrusion (MATE) (TC 2.A.66.1) family.</text>
</comment>
<comment type="subcellular location">
    <subcellularLocation>
        <location evidence="1">Membrane</location>
        <topology evidence="1">Multi-pass membrane protein</topology>
    </subcellularLocation>
</comment>
<evidence type="ECO:0000256" key="1">
    <source>
        <dbReference type="ARBA" id="ARBA00004141"/>
    </source>
</evidence>
<keyword evidence="3 6" id="KW-0812">Transmembrane</keyword>
<organism evidence="8 9">
    <name type="scientific">Senna tora</name>
    <dbReference type="NCBI Taxonomy" id="362788"/>
    <lineage>
        <taxon>Eukaryota</taxon>
        <taxon>Viridiplantae</taxon>
        <taxon>Streptophyta</taxon>
        <taxon>Embryophyta</taxon>
        <taxon>Tracheophyta</taxon>
        <taxon>Spermatophyta</taxon>
        <taxon>Magnoliopsida</taxon>
        <taxon>eudicotyledons</taxon>
        <taxon>Gunneridae</taxon>
        <taxon>Pentapetalae</taxon>
        <taxon>rosids</taxon>
        <taxon>fabids</taxon>
        <taxon>Fabales</taxon>
        <taxon>Fabaceae</taxon>
        <taxon>Caesalpinioideae</taxon>
        <taxon>Cassia clade</taxon>
        <taxon>Senna</taxon>
    </lineage>
</organism>
<dbReference type="GO" id="GO:1990961">
    <property type="term" value="P:xenobiotic detoxification by transmembrane export across the plasma membrane"/>
    <property type="evidence" value="ECO:0007669"/>
    <property type="project" value="InterPro"/>
</dbReference>
<keyword evidence="9" id="KW-1185">Reference proteome</keyword>
<keyword evidence="5 6" id="KW-0472">Membrane</keyword>
<keyword evidence="4 6" id="KW-1133">Transmembrane helix</keyword>